<sequence length="307" mass="33619">MLMTGLWTLRLALGATLATSSLTDPYSTVVAFGDSYSDIGRSYYISLNGIPPPGTAFPADNSPTYSGGYNWSQFLALLNDAQLVNYAVGGAPCSHAILPGFLPGQVPYPAGDTYQMPCFGAEISDPAIFPDRNAENTLYVLWFGTVELGIPGFLSTREAPGKTISDFTDCIFALMDAIWAVGGRRFVILNMVPLEYTPYIASPGVFGYSNFQFEQEPVYNVTEYIDRARQYGTDANSIIRYGIPYHLHEQKRWSGSIVSIIDVRQLLLDVMAAPAQFLAEPASVDVPYKNYIPGSVNNEGSPDGYMW</sequence>
<dbReference type="InterPro" id="IPR001087">
    <property type="entry name" value="GDSL"/>
</dbReference>
<proteinExistence type="predicted"/>
<protein>
    <recommendedName>
        <fullName evidence="3">SGNH hydrolase-type esterase domain-containing protein</fullName>
    </recommendedName>
</protein>
<feature type="chain" id="PRO_5008006401" description="SGNH hydrolase-type esterase domain-containing protein" evidence="1">
    <location>
        <begin position="19"/>
        <end position="307"/>
    </location>
</feature>
<accession>A0A173G938</accession>
<dbReference type="InterPro" id="IPR036514">
    <property type="entry name" value="SGNH_hydro_sf"/>
</dbReference>
<dbReference type="Pfam" id="PF00657">
    <property type="entry name" value="Lipase_GDSL"/>
    <property type="match status" value="1"/>
</dbReference>
<feature type="non-terminal residue" evidence="2">
    <location>
        <position position="307"/>
    </location>
</feature>
<dbReference type="GO" id="GO:0016788">
    <property type="term" value="F:hydrolase activity, acting on ester bonds"/>
    <property type="evidence" value="ECO:0007669"/>
    <property type="project" value="InterPro"/>
</dbReference>
<reference evidence="2" key="1">
    <citation type="journal article" date="2016" name="BMC Genomics">
        <title>Genome sequence and comparative analysis of clavicipitaceous insect-pathogenic fungus Aschersonia badia with Metarhizium spp.</title>
        <authorList>
            <person name="Agrawal Y."/>
            <person name="Narwani T."/>
            <person name="Subramanian S."/>
        </authorList>
    </citation>
    <scope>NUCLEOTIDE SEQUENCE</scope>
    <source>
        <strain evidence="2">MTCC 10142</strain>
    </source>
</reference>
<dbReference type="AlphaFoldDB" id="A0A173G938"/>
<name>A0A173G938_9HYPO</name>
<dbReference type="Gene3D" id="3.40.50.1110">
    <property type="entry name" value="SGNH hydrolase"/>
    <property type="match status" value="1"/>
</dbReference>
<dbReference type="EMBL" id="KU202469">
    <property type="protein sequence ID" value="ANH22706.1"/>
    <property type="molecule type" value="Genomic_DNA"/>
</dbReference>
<organism evidence="2">
    <name type="scientific">Hypocrella siamensis</name>
    <dbReference type="NCBI Taxonomy" id="696354"/>
    <lineage>
        <taxon>Eukaryota</taxon>
        <taxon>Fungi</taxon>
        <taxon>Dikarya</taxon>
        <taxon>Ascomycota</taxon>
        <taxon>Pezizomycotina</taxon>
        <taxon>Sordariomycetes</taxon>
        <taxon>Hypocreomycetidae</taxon>
        <taxon>Hypocreales</taxon>
        <taxon>Clavicipitaceae</taxon>
        <taxon>Hypocrella</taxon>
    </lineage>
</organism>
<dbReference type="SUPFAM" id="SSF52266">
    <property type="entry name" value="SGNH hydrolase"/>
    <property type="match status" value="1"/>
</dbReference>
<evidence type="ECO:0000313" key="2">
    <source>
        <dbReference type="EMBL" id="ANH22706.1"/>
    </source>
</evidence>
<evidence type="ECO:0000256" key="1">
    <source>
        <dbReference type="SAM" id="SignalP"/>
    </source>
</evidence>
<evidence type="ECO:0008006" key="3">
    <source>
        <dbReference type="Google" id="ProtNLM"/>
    </source>
</evidence>
<feature type="signal peptide" evidence="1">
    <location>
        <begin position="1"/>
        <end position="18"/>
    </location>
</feature>
<keyword evidence="1" id="KW-0732">Signal</keyword>